<evidence type="ECO:0000313" key="3">
    <source>
        <dbReference type="Proteomes" id="UP000192582"/>
    </source>
</evidence>
<evidence type="ECO:0000313" key="2">
    <source>
        <dbReference type="EMBL" id="SMB93328.1"/>
    </source>
</evidence>
<evidence type="ECO:0000256" key="1">
    <source>
        <dbReference type="SAM" id="MobiDB-lite"/>
    </source>
</evidence>
<reference evidence="2 3" key="1">
    <citation type="submission" date="2017-04" db="EMBL/GenBank/DDBJ databases">
        <authorList>
            <person name="Afonso C.L."/>
            <person name="Miller P.J."/>
            <person name="Scott M.A."/>
            <person name="Spackman E."/>
            <person name="Goraichik I."/>
            <person name="Dimitrov K.M."/>
            <person name="Suarez D.L."/>
            <person name="Swayne D.E."/>
        </authorList>
    </citation>
    <scope>NUCLEOTIDE SEQUENCE [LARGE SCALE GENOMIC DNA]</scope>
    <source>
        <strain evidence="2 3">KR-140</strain>
    </source>
</reference>
<feature type="compositionally biased region" description="Polar residues" evidence="1">
    <location>
        <begin position="511"/>
        <end position="521"/>
    </location>
</feature>
<dbReference type="AlphaFoldDB" id="A0A1W1VJ23"/>
<keyword evidence="3" id="KW-1185">Reference proteome</keyword>
<evidence type="ECO:0008006" key="4">
    <source>
        <dbReference type="Google" id="ProtNLM"/>
    </source>
</evidence>
<dbReference type="EMBL" id="FWWU01000009">
    <property type="protein sequence ID" value="SMB93328.1"/>
    <property type="molecule type" value="Genomic_DNA"/>
</dbReference>
<dbReference type="STRING" id="695939.SAMN00790413_01938"/>
<proteinExistence type="predicted"/>
<sequence>MISIPGIPQLTLDLLVAALQPKPVLVKPTHGPLTLEVLYDYAHDNQFGKNGQYWQGRKPVSGSVVEILPQLVSDDQIGPAIEAVVSGQLDRDPEWSLQLDGKTVEAAEDGTQPAPLAELSDWHALSQLLSHVRDAARAYQWAGRMIGRVYIPDVYAELLQDKQGWTLADALALVHVSAVDPRQGGPLLDGHGRVLGYYYTYTLVDGATSKTKVELHTPDKVWTLESTAGNLQAVLPEGQQVPLNPYSLRGEAQARRPEFLMWHADRDGGSAITPSIRGKQDRLNAAVTNAGRNDDAAGFRQIVVANAEQPKDPQTGKDIPWSVGPSVAIRLVGLPYDDVEPTGGTMPRRHTPTWQVVDPVDPEKFQGSIDMWTRLILRGFDQEWRTDPQAAVSGESKRVSRRGHDKRVAFAAADTGAFLAWALRSALVLASSLMGEQALKEALTALIVPRLYLDVDSSNLAEYRELLAAWRDGGLDLLTLAEATPTVHDAATVVQRVREEWKERGGAPPLGSNSPPVTGGE</sequence>
<organism evidence="2 3">
    <name type="scientific">Deinococcus hopiensis KR-140</name>
    <dbReference type="NCBI Taxonomy" id="695939"/>
    <lineage>
        <taxon>Bacteria</taxon>
        <taxon>Thermotogati</taxon>
        <taxon>Deinococcota</taxon>
        <taxon>Deinococci</taxon>
        <taxon>Deinococcales</taxon>
        <taxon>Deinococcaceae</taxon>
        <taxon>Deinococcus</taxon>
    </lineage>
</organism>
<feature type="region of interest" description="Disordered" evidence="1">
    <location>
        <begin position="501"/>
        <end position="521"/>
    </location>
</feature>
<dbReference type="Proteomes" id="UP000192582">
    <property type="component" value="Unassembled WGS sequence"/>
</dbReference>
<gene>
    <name evidence="2" type="ORF">SAMN00790413_01938</name>
</gene>
<dbReference type="RefSeq" id="WP_084049309.1">
    <property type="nucleotide sequence ID" value="NZ_FWWU01000009.1"/>
</dbReference>
<name>A0A1W1VJ23_9DEIO</name>
<accession>A0A1W1VJ23</accession>
<dbReference type="OrthoDB" id="59343at2"/>
<protein>
    <recommendedName>
        <fullName evidence="4">Phage portal protein, SPP1 Gp6-like</fullName>
    </recommendedName>
</protein>